<dbReference type="CDD" id="cd00170">
    <property type="entry name" value="SEC14"/>
    <property type="match status" value="1"/>
</dbReference>
<comment type="subcellular location">
    <subcellularLocation>
        <location evidence="1">Membrane</location>
    </subcellularLocation>
</comment>
<gene>
    <name evidence="6" type="primary">ABSGL_11492.1 scaffold 12295</name>
</gene>
<name>A0A168QVC7_ABSGL</name>
<sequence length="354" mass="39707">MTNQFVKEFKPEESQGVSKLKQDLPAILQEALGTEDVYTLWGVALDKDSTDERLDVILVKFLRARELSFPEARKMLVDSLKWRKDFKADELVNETFDADLFKSIGFIHGQDKKGRPVCYNFYGDLDQDKVFESIQTFIRWRLQLMEQSVKLIDFVNVDSMIQVHDYKGASMFGRSANAKAATKEIIKVLQDNYPEFLAIKFFVNVPWWGSKIFNLIRPLLPEATVKKFVVCSNSDMLETLQKSIDKDQLPTVYAGEKEFKQGSVMAAINASRQQDKAANAEEPTTSKAEESTAIKAEESTITKAEESTAAKAEESSAAKAEEPTVAKAEEPTAVKAEEPSMAKAEEPSTSDATK</sequence>
<evidence type="ECO:0000256" key="4">
    <source>
        <dbReference type="SAM" id="MobiDB-lite"/>
    </source>
</evidence>
<dbReference type="SUPFAM" id="SSF46938">
    <property type="entry name" value="CRAL/TRIO N-terminal domain"/>
    <property type="match status" value="1"/>
</dbReference>
<dbReference type="PROSITE" id="PS50191">
    <property type="entry name" value="CRAL_TRIO"/>
    <property type="match status" value="1"/>
</dbReference>
<reference evidence="6" key="1">
    <citation type="submission" date="2016-04" db="EMBL/GenBank/DDBJ databases">
        <authorList>
            <person name="Evans L.H."/>
            <person name="Alamgir A."/>
            <person name="Owens N."/>
            <person name="Weber N.D."/>
            <person name="Virtaneva K."/>
            <person name="Barbian K."/>
            <person name="Babar A."/>
            <person name="Rosenke K."/>
        </authorList>
    </citation>
    <scope>NUCLEOTIDE SEQUENCE [LARGE SCALE GENOMIC DNA]</scope>
    <source>
        <strain evidence="6">CBS 101.48</strain>
    </source>
</reference>
<evidence type="ECO:0000256" key="1">
    <source>
        <dbReference type="ARBA" id="ARBA00004370"/>
    </source>
</evidence>
<keyword evidence="7" id="KW-1185">Reference proteome</keyword>
<dbReference type="PANTHER" id="PTHR45932:SF17">
    <property type="entry name" value="CELLULAR RETINALDEHYDE-BINDING_TRIPLE FUNCTION DOMAIN-CONTAINING PROTEIN"/>
    <property type="match status" value="1"/>
</dbReference>
<dbReference type="Proteomes" id="UP000078561">
    <property type="component" value="Unassembled WGS sequence"/>
</dbReference>
<proteinExistence type="predicted"/>
<dbReference type="InParanoid" id="A0A168QVC7"/>
<protein>
    <recommendedName>
        <fullName evidence="5">CRAL-TRIO domain-containing protein</fullName>
    </recommendedName>
</protein>
<feature type="region of interest" description="Disordered" evidence="4">
    <location>
        <begin position="270"/>
        <end position="354"/>
    </location>
</feature>
<dbReference type="InterPro" id="IPR001251">
    <property type="entry name" value="CRAL-TRIO_dom"/>
</dbReference>
<dbReference type="PANTHER" id="PTHR45932">
    <property type="entry name" value="PATELLIN-1"/>
    <property type="match status" value="1"/>
</dbReference>
<dbReference type="Gene3D" id="3.40.525.10">
    <property type="entry name" value="CRAL-TRIO lipid binding domain"/>
    <property type="match status" value="1"/>
</dbReference>
<dbReference type="OrthoDB" id="75724at2759"/>
<dbReference type="InterPro" id="IPR044834">
    <property type="entry name" value="PATL"/>
</dbReference>
<dbReference type="GO" id="GO:0008289">
    <property type="term" value="F:lipid binding"/>
    <property type="evidence" value="ECO:0007669"/>
    <property type="project" value="InterPro"/>
</dbReference>
<dbReference type="InterPro" id="IPR036273">
    <property type="entry name" value="CRAL/TRIO_N_dom_sf"/>
</dbReference>
<evidence type="ECO:0000313" key="6">
    <source>
        <dbReference type="EMBL" id="SAM05617.1"/>
    </source>
</evidence>
<dbReference type="OMA" id="MVQIHDY"/>
<organism evidence="6">
    <name type="scientific">Absidia glauca</name>
    <name type="common">Pin mould</name>
    <dbReference type="NCBI Taxonomy" id="4829"/>
    <lineage>
        <taxon>Eukaryota</taxon>
        <taxon>Fungi</taxon>
        <taxon>Fungi incertae sedis</taxon>
        <taxon>Mucoromycota</taxon>
        <taxon>Mucoromycotina</taxon>
        <taxon>Mucoromycetes</taxon>
        <taxon>Mucorales</taxon>
        <taxon>Cunninghamellaceae</taxon>
        <taxon>Absidia</taxon>
    </lineage>
</organism>
<dbReference type="Pfam" id="PF03765">
    <property type="entry name" value="CRAL_TRIO_N"/>
    <property type="match status" value="1"/>
</dbReference>
<feature type="compositionally biased region" description="Basic and acidic residues" evidence="4">
    <location>
        <begin position="287"/>
        <end position="346"/>
    </location>
</feature>
<dbReference type="InterPro" id="IPR036865">
    <property type="entry name" value="CRAL-TRIO_dom_sf"/>
</dbReference>
<dbReference type="EMBL" id="LT554468">
    <property type="protein sequence ID" value="SAM05617.1"/>
    <property type="molecule type" value="Genomic_DNA"/>
</dbReference>
<dbReference type="AlphaFoldDB" id="A0A168QVC7"/>
<keyword evidence="2" id="KW-0813">Transport</keyword>
<evidence type="ECO:0000256" key="2">
    <source>
        <dbReference type="ARBA" id="ARBA00022448"/>
    </source>
</evidence>
<evidence type="ECO:0000313" key="7">
    <source>
        <dbReference type="Proteomes" id="UP000078561"/>
    </source>
</evidence>
<evidence type="ECO:0000256" key="3">
    <source>
        <dbReference type="ARBA" id="ARBA00023136"/>
    </source>
</evidence>
<feature type="domain" description="CRAL-TRIO" evidence="5">
    <location>
        <begin position="88"/>
        <end position="261"/>
    </location>
</feature>
<accession>A0A168QVC7</accession>
<dbReference type="Pfam" id="PF02389">
    <property type="entry name" value="Cornifin"/>
    <property type="match status" value="1"/>
</dbReference>
<dbReference type="SMART" id="SM00516">
    <property type="entry name" value="SEC14"/>
    <property type="match status" value="1"/>
</dbReference>
<evidence type="ECO:0000259" key="5">
    <source>
        <dbReference type="PROSITE" id="PS50191"/>
    </source>
</evidence>
<dbReference type="STRING" id="4829.A0A168QVC7"/>
<dbReference type="InterPro" id="IPR011074">
    <property type="entry name" value="CRAL/TRIO_N_dom"/>
</dbReference>
<keyword evidence="3" id="KW-0472">Membrane</keyword>
<dbReference type="Pfam" id="PF00650">
    <property type="entry name" value="CRAL_TRIO"/>
    <property type="match status" value="1"/>
</dbReference>
<dbReference type="GO" id="GO:0016020">
    <property type="term" value="C:membrane"/>
    <property type="evidence" value="ECO:0007669"/>
    <property type="project" value="UniProtKB-SubCell"/>
</dbReference>
<dbReference type="SUPFAM" id="SSF52087">
    <property type="entry name" value="CRAL/TRIO domain"/>
    <property type="match status" value="1"/>
</dbReference>